<reference evidence="1 2" key="1">
    <citation type="submission" date="2023-10" db="EMBL/GenBank/DDBJ databases">
        <title>Sorlinia euscelidii gen. nov., sp. nov., an acetic acid bacteria isolated from the gut of Euscelidius variegatus emitter.</title>
        <authorList>
            <person name="Michoud G."/>
            <person name="Marasco R."/>
            <person name="Seferji K."/>
            <person name="Gonella E."/>
            <person name="Garuglieri E."/>
            <person name="Alma A."/>
            <person name="Mapelli F."/>
            <person name="Borin S."/>
            <person name="Daffonchio D."/>
            <person name="Crotti E."/>
        </authorList>
    </citation>
    <scope>NUCLEOTIDE SEQUENCE [LARGE SCALE GENOMIC DNA]</scope>
    <source>
        <strain evidence="1 2">EV16P</strain>
    </source>
</reference>
<comment type="caution">
    <text evidence="1">The sequence shown here is derived from an EMBL/GenBank/DDBJ whole genome shotgun (WGS) entry which is preliminary data.</text>
</comment>
<dbReference type="Proteomes" id="UP001312908">
    <property type="component" value="Unassembled WGS sequence"/>
</dbReference>
<name>A0ABU7U2I3_9PROT</name>
<evidence type="ECO:0000313" key="1">
    <source>
        <dbReference type="EMBL" id="MEE8658546.1"/>
    </source>
</evidence>
<proteinExistence type="predicted"/>
<accession>A0ABU7U2I3</accession>
<evidence type="ECO:0000313" key="2">
    <source>
        <dbReference type="Proteomes" id="UP001312908"/>
    </source>
</evidence>
<dbReference type="EMBL" id="JAWJZY010000002">
    <property type="protein sequence ID" value="MEE8658546.1"/>
    <property type="molecule type" value="Genomic_DNA"/>
</dbReference>
<dbReference type="RefSeq" id="WP_394819465.1">
    <property type="nucleotide sequence ID" value="NZ_JAWJZY010000002.1"/>
</dbReference>
<protein>
    <submittedName>
        <fullName evidence="1">Uncharacterized protein</fullName>
    </submittedName>
</protein>
<gene>
    <name evidence="1" type="ORF">DOFOFD_05930</name>
</gene>
<organism evidence="1 2">
    <name type="scientific">Sorlinia euscelidii</name>
    <dbReference type="NCBI Taxonomy" id="3081148"/>
    <lineage>
        <taxon>Bacteria</taxon>
        <taxon>Pseudomonadati</taxon>
        <taxon>Pseudomonadota</taxon>
        <taxon>Alphaproteobacteria</taxon>
        <taxon>Acetobacterales</taxon>
        <taxon>Acetobacteraceae</taxon>
        <taxon>Sorlinia</taxon>
    </lineage>
</organism>
<sequence length="64" mass="7143">MLYERIESPAAQVKSPYALILQALRLKEKSDRVIALREAWRACEDKEALFAAAVNIVADRGVGK</sequence>
<keyword evidence="2" id="KW-1185">Reference proteome</keyword>